<evidence type="ECO:0000313" key="1">
    <source>
        <dbReference type="EMBL" id="KAA0680340.1"/>
    </source>
</evidence>
<gene>
    <name evidence="1" type="ORF">DS843_13585</name>
</gene>
<dbReference type="Proteomes" id="UP000480854">
    <property type="component" value="Unassembled WGS sequence"/>
</dbReference>
<comment type="caution">
    <text evidence="1">The sequence shown here is derived from an EMBL/GenBank/DDBJ whole genome shotgun (WGS) entry which is preliminary data.</text>
</comment>
<organism evidence="1 2">
    <name type="scientific">Roseomonas genomospecies 6</name>
    <dbReference type="NCBI Taxonomy" id="214106"/>
    <lineage>
        <taxon>Bacteria</taxon>
        <taxon>Pseudomonadati</taxon>
        <taxon>Pseudomonadota</taxon>
        <taxon>Alphaproteobacteria</taxon>
        <taxon>Acetobacterales</taxon>
        <taxon>Roseomonadaceae</taxon>
        <taxon>Roseomonas</taxon>
    </lineage>
</organism>
<reference evidence="1 2" key="1">
    <citation type="submission" date="2018-07" db="EMBL/GenBank/DDBJ databases">
        <title>Genome sequence of Azospirillum sp. ATCC 49961.</title>
        <authorList>
            <person name="Sant'Anna F.H."/>
            <person name="Baldani J.I."/>
            <person name="Zilli J.E."/>
            <person name="Reis V.M."/>
            <person name="Hartmann A."/>
            <person name="Cruz L."/>
            <person name="de Souza E.M."/>
            <person name="de Oliveira Pedrosa F."/>
            <person name="Passaglia L.M.P."/>
        </authorList>
    </citation>
    <scope>NUCLEOTIDE SEQUENCE [LARGE SCALE GENOMIC DNA]</scope>
    <source>
        <strain evidence="1 2">ATCC 49961</strain>
    </source>
</reference>
<evidence type="ECO:0000313" key="2">
    <source>
        <dbReference type="Proteomes" id="UP000480854"/>
    </source>
</evidence>
<proteinExistence type="predicted"/>
<accession>A0A9W7NJ78</accession>
<keyword evidence="2" id="KW-1185">Reference proteome</keyword>
<sequence>MGARRATGFVLLGEADMEVEGMRPGVLLLRDGQTGLRAAVRVAMIQGIFEGEAGGTLVTLPGGRILAVDDTFDSVVALIGWSR</sequence>
<protein>
    <submittedName>
        <fullName evidence="1">Uncharacterized protein</fullName>
    </submittedName>
</protein>
<name>A0A9W7NJ78_9PROT</name>
<dbReference type="AlphaFoldDB" id="A0A9W7NJ78"/>
<dbReference type="EMBL" id="QOKW01000009">
    <property type="protein sequence ID" value="KAA0680340.1"/>
    <property type="molecule type" value="Genomic_DNA"/>
</dbReference>